<evidence type="ECO:0000313" key="2">
    <source>
        <dbReference type="Proteomes" id="UP001515480"/>
    </source>
</evidence>
<dbReference type="Proteomes" id="UP001515480">
    <property type="component" value="Unassembled WGS sequence"/>
</dbReference>
<organism evidence="1 2">
    <name type="scientific">Prymnesium parvum</name>
    <name type="common">Toxic golden alga</name>
    <dbReference type="NCBI Taxonomy" id="97485"/>
    <lineage>
        <taxon>Eukaryota</taxon>
        <taxon>Haptista</taxon>
        <taxon>Haptophyta</taxon>
        <taxon>Prymnesiophyceae</taxon>
        <taxon>Prymnesiales</taxon>
        <taxon>Prymnesiaceae</taxon>
        <taxon>Prymnesium</taxon>
    </lineage>
</organism>
<sequence>MKRDVQHTVIRLEDVLGPVPVMHIPVNDGNSRHYLKGCSRSNCDVIVETKAHRFFSLCMVTWRPNERKRASNFLPEHRVGRLEDSPCSGPGCLFSPSVEVYRAVSMRLVFTCVDAQEFAVCCKSLRKALAVL</sequence>
<protein>
    <submittedName>
        <fullName evidence="1">Uncharacterized protein</fullName>
    </submittedName>
</protein>
<comment type="caution">
    <text evidence="1">The sequence shown here is derived from an EMBL/GenBank/DDBJ whole genome shotgun (WGS) entry which is preliminary data.</text>
</comment>
<accession>A0AB34J7R6</accession>
<keyword evidence="2" id="KW-1185">Reference proteome</keyword>
<proteinExistence type="predicted"/>
<name>A0AB34J7R6_PRYPA</name>
<gene>
    <name evidence="1" type="ORF">AB1Y20_003756</name>
</gene>
<reference evidence="1 2" key="1">
    <citation type="journal article" date="2024" name="Science">
        <title>Giant polyketide synthase enzymes in the biosynthesis of giant marine polyether toxins.</title>
        <authorList>
            <person name="Fallon T.R."/>
            <person name="Shende V.V."/>
            <person name="Wierzbicki I.H."/>
            <person name="Pendleton A.L."/>
            <person name="Watervoot N.F."/>
            <person name="Auber R.P."/>
            <person name="Gonzalez D.J."/>
            <person name="Wisecaver J.H."/>
            <person name="Moore B.S."/>
        </authorList>
    </citation>
    <scope>NUCLEOTIDE SEQUENCE [LARGE SCALE GENOMIC DNA]</scope>
    <source>
        <strain evidence="1 2">12B1</strain>
    </source>
</reference>
<dbReference type="AlphaFoldDB" id="A0AB34J7R6"/>
<dbReference type="EMBL" id="JBGBPQ010000012">
    <property type="protein sequence ID" value="KAL1514668.1"/>
    <property type="molecule type" value="Genomic_DNA"/>
</dbReference>
<evidence type="ECO:0000313" key="1">
    <source>
        <dbReference type="EMBL" id="KAL1514668.1"/>
    </source>
</evidence>